<dbReference type="InterPro" id="IPR021315">
    <property type="entry name" value="Gap/Sap"/>
</dbReference>
<accession>A0AB72ZAK3</accession>
<keyword evidence="3" id="KW-1185">Reference proteome</keyword>
<name>A0AB72ZAK3_LISIO</name>
<sequence>MIRICKKMYRGGVSVGSAFSAILSPAVGILISPFPIVGLILILLSNKARINSIFYTVGWIVGNIAIFFIGLFLMSSAVSSSGDQSTLVKVVLIVLGVLLILLGAHDFTKRPKNGEKAATPKWFEKMSNIKPGGAMIFAFLLSAVNPKNMLLSLTAGVSVGALNLTGGQETTATIIFGIIACCSIYIPTIAFLLAGNRLNNALDSTRKWLIQNNSVIMAVLFLFIGLSVISKAF</sequence>
<feature type="transmembrane region" description="Helical" evidence="1">
    <location>
        <begin position="215"/>
        <end position="232"/>
    </location>
</feature>
<reference evidence="2 3" key="1">
    <citation type="submission" date="2011-08" db="EMBL/GenBank/DDBJ databases">
        <authorList>
            <person name="Weinstock G."/>
            <person name="Sodergren E."/>
            <person name="Clifton S."/>
            <person name="Fulton L."/>
            <person name="Fulton B."/>
            <person name="Courtney L."/>
            <person name="Fronick C."/>
            <person name="Harrison M."/>
            <person name="Strong C."/>
            <person name="Farmer C."/>
            <person name="Delahaunty K."/>
            <person name="Markovic C."/>
            <person name="Hall O."/>
            <person name="Minx P."/>
            <person name="Tomlinson C."/>
            <person name="Mitreva M."/>
            <person name="Hou S."/>
            <person name="Chen J."/>
            <person name="Wollam A."/>
            <person name="Pepin K.H."/>
            <person name="Johnson M."/>
            <person name="Bhonagiri V."/>
            <person name="Zhang X."/>
            <person name="Suruliraj S."/>
            <person name="Warren W."/>
            <person name="Chinwalla A."/>
            <person name="Mardis E.R."/>
            <person name="Wilson R.K."/>
        </authorList>
    </citation>
    <scope>NUCLEOTIDE SEQUENCE [LARGE SCALE GENOMIC DNA]</scope>
    <source>
        <strain evidence="2 3">ATCC 33091</strain>
    </source>
</reference>
<evidence type="ECO:0000256" key="1">
    <source>
        <dbReference type="SAM" id="Phobius"/>
    </source>
</evidence>
<dbReference type="Pfam" id="PF11139">
    <property type="entry name" value="SfLAP"/>
    <property type="match status" value="1"/>
</dbReference>
<feature type="transmembrane region" description="Helical" evidence="1">
    <location>
        <begin position="18"/>
        <end position="44"/>
    </location>
</feature>
<evidence type="ECO:0008006" key="4">
    <source>
        <dbReference type="Google" id="ProtNLM"/>
    </source>
</evidence>
<keyword evidence="1" id="KW-1133">Transmembrane helix</keyword>
<feature type="transmembrane region" description="Helical" evidence="1">
    <location>
        <begin position="172"/>
        <end position="194"/>
    </location>
</feature>
<dbReference type="EMBL" id="AGCN01000017">
    <property type="protein sequence ID" value="EHN61939.1"/>
    <property type="molecule type" value="Genomic_DNA"/>
</dbReference>
<dbReference type="AlphaFoldDB" id="A0AB72ZAK3"/>
<evidence type="ECO:0000313" key="3">
    <source>
        <dbReference type="Proteomes" id="UP000003597"/>
    </source>
</evidence>
<dbReference type="Proteomes" id="UP000003597">
    <property type="component" value="Unassembled WGS sequence"/>
</dbReference>
<comment type="caution">
    <text evidence="2">The sequence shown here is derived from an EMBL/GenBank/DDBJ whole genome shotgun (WGS) entry which is preliminary data.</text>
</comment>
<feature type="transmembrane region" description="Helical" evidence="1">
    <location>
        <begin position="86"/>
        <end position="107"/>
    </location>
</feature>
<proteinExistence type="predicted"/>
<gene>
    <name evidence="2" type="ORF">HMPREF0557_00958</name>
</gene>
<organism evidence="2 3">
    <name type="scientific">Listeria innocua ATCC 33091</name>
    <dbReference type="NCBI Taxonomy" id="1002366"/>
    <lineage>
        <taxon>Bacteria</taxon>
        <taxon>Bacillati</taxon>
        <taxon>Bacillota</taxon>
        <taxon>Bacilli</taxon>
        <taxon>Bacillales</taxon>
        <taxon>Listeriaceae</taxon>
        <taxon>Listeria</taxon>
    </lineage>
</organism>
<evidence type="ECO:0000313" key="2">
    <source>
        <dbReference type="EMBL" id="EHN61939.1"/>
    </source>
</evidence>
<keyword evidence="1" id="KW-0472">Membrane</keyword>
<keyword evidence="1" id="KW-0812">Transmembrane</keyword>
<protein>
    <recommendedName>
        <fullName evidence="4">Translocator protein, LysE family</fullName>
    </recommendedName>
</protein>
<feature type="transmembrane region" description="Helical" evidence="1">
    <location>
        <begin position="53"/>
        <end position="74"/>
    </location>
</feature>